<evidence type="ECO:0000313" key="2">
    <source>
        <dbReference type="EMBL" id="KAF1992844.1"/>
    </source>
</evidence>
<name>A0A6A5VV32_9PLEO</name>
<sequence length="436" mass="48453">GKRQIRPIRVVRHTIFNVYRRLFSIVLIANVIALVVYLLNSSGVLRINIWNLATASSANIFVASAIRQDYVQGLLYRCAWLIPHSASLKMRRIIAKLYENGGIHSGCGIAATMWFLALTVLAAIQFSHGVFTSRPLFTLTCCLQALLFVITISAYPALRTRYHNNFEMSHRFAGWIVIIVFWVELSLLATATANMESTSTGGVLAKQPSFWFLISTTFHAILPWVNLRRWEFQADHLSNHAIRLHFSQTVSPFTGIAISRSPLFEWHPFATMPSLAGEPTGGSLICSAAGDWTKDAVKNPRRYYWVKGIPKPGVLGMCLIFKQVVVVTTGSGIGPCLSILASPIRKTACRVLWSGPDPEKTFGSEITDCVRRVDPRAVIIDTKASGRPDMLALTYSLYLECNAEAVFVISNPKLTRKIVYGMECRGVPAFGPIWDS</sequence>
<dbReference type="InterPro" id="IPR052979">
    <property type="entry name" value="Adenylate-forming_domain"/>
</dbReference>
<reference evidence="2" key="1">
    <citation type="journal article" date="2020" name="Stud. Mycol.">
        <title>101 Dothideomycetes genomes: a test case for predicting lifestyles and emergence of pathogens.</title>
        <authorList>
            <person name="Haridas S."/>
            <person name="Albert R."/>
            <person name="Binder M."/>
            <person name="Bloem J."/>
            <person name="Labutti K."/>
            <person name="Salamov A."/>
            <person name="Andreopoulos B."/>
            <person name="Baker S."/>
            <person name="Barry K."/>
            <person name="Bills G."/>
            <person name="Bluhm B."/>
            <person name="Cannon C."/>
            <person name="Castanera R."/>
            <person name="Culley D."/>
            <person name="Daum C."/>
            <person name="Ezra D."/>
            <person name="Gonzalez J."/>
            <person name="Henrissat B."/>
            <person name="Kuo A."/>
            <person name="Liang C."/>
            <person name="Lipzen A."/>
            <person name="Lutzoni F."/>
            <person name="Magnuson J."/>
            <person name="Mondo S."/>
            <person name="Nolan M."/>
            <person name="Ohm R."/>
            <person name="Pangilinan J."/>
            <person name="Park H.-J."/>
            <person name="Ramirez L."/>
            <person name="Alfaro M."/>
            <person name="Sun H."/>
            <person name="Tritt A."/>
            <person name="Yoshinaga Y."/>
            <person name="Zwiers L.-H."/>
            <person name="Turgeon B."/>
            <person name="Goodwin S."/>
            <person name="Spatafora J."/>
            <person name="Crous P."/>
            <person name="Grigoriev I."/>
        </authorList>
    </citation>
    <scope>NUCLEOTIDE SEQUENCE</scope>
    <source>
        <strain evidence="2">CBS 123094</strain>
    </source>
</reference>
<evidence type="ECO:0000313" key="3">
    <source>
        <dbReference type="Proteomes" id="UP000799779"/>
    </source>
</evidence>
<accession>A0A6A5VV32</accession>
<keyword evidence="1" id="KW-1133">Transmembrane helix</keyword>
<dbReference type="PANTHER" id="PTHR33927:SF5">
    <property type="entry name" value="ENZYME, PUTATIVE (AFU_ORTHOLOGUE AFUA_8G01222)-RELATED"/>
    <property type="match status" value="1"/>
</dbReference>
<feature type="transmembrane region" description="Helical" evidence="1">
    <location>
        <begin position="21"/>
        <end position="39"/>
    </location>
</feature>
<dbReference type="PANTHER" id="PTHR33927">
    <property type="entry name" value="TRANSMEMBRANE PROTEIN"/>
    <property type="match status" value="1"/>
</dbReference>
<dbReference type="AlphaFoldDB" id="A0A6A5VV32"/>
<proteinExistence type="predicted"/>
<feature type="transmembrane region" description="Helical" evidence="1">
    <location>
        <begin position="136"/>
        <end position="158"/>
    </location>
</feature>
<feature type="transmembrane region" description="Helical" evidence="1">
    <location>
        <begin position="209"/>
        <end position="227"/>
    </location>
</feature>
<feature type="transmembrane region" description="Helical" evidence="1">
    <location>
        <begin position="170"/>
        <end position="189"/>
    </location>
</feature>
<keyword evidence="1" id="KW-0812">Transmembrane</keyword>
<organism evidence="2 3">
    <name type="scientific">Amniculicola lignicola CBS 123094</name>
    <dbReference type="NCBI Taxonomy" id="1392246"/>
    <lineage>
        <taxon>Eukaryota</taxon>
        <taxon>Fungi</taxon>
        <taxon>Dikarya</taxon>
        <taxon>Ascomycota</taxon>
        <taxon>Pezizomycotina</taxon>
        <taxon>Dothideomycetes</taxon>
        <taxon>Pleosporomycetidae</taxon>
        <taxon>Pleosporales</taxon>
        <taxon>Amniculicolaceae</taxon>
        <taxon>Amniculicola</taxon>
    </lineage>
</organism>
<keyword evidence="3" id="KW-1185">Reference proteome</keyword>
<protein>
    <recommendedName>
        <fullName evidence="4">Integral membrane protein TmpA</fullName>
    </recommendedName>
</protein>
<feature type="transmembrane region" description="Helical" evidence="1">
    <location>
        <begin position="101"/>
        <end position="124"/>
    </location>
</feature>
<dbReference type="OrthoDB" id="3142841at2759"/>
<dbReference type="EMBL" id="ML977769">
    <property type="protein sequence ID" value="KAF1992844.1"/>
    <property type="molecule type" value="Genomic_DNA"/>
</dbReference>
<feature type="transmembrane region" description="Helical" evidence="1">
    <location>
        <begin position="45"/>
        <end position="66"/>
    </location>
</feature>
<evidence type="ECO:0008006" key="4">
    <source>
        <dbReference type="Google" id="ProtNLM"/>
    </source>
</evidence>
<keyword evidence="1" id="KW-0472">Membrane</keyword>
<feature type="non-terminal residue" evidence="2">
    <location>
        <position position="436"/>
    </location>
</feature>
<feature type="non-terminal residue" evidence="2">
    <location>
        <position position="1"/>
    </location>
</feature>
<gene>
    <name evidence="2" type="ORF">P154DRAFT_402434</name>
</gene>
<dbReference type="Proteomes" id="UP000799779">
    <property type="component" value="Unassembled WGS sequence"/>
</dbReference>
<evidence type="ECO:0000256" key="1">
    <source>
        <dbReference type="SAM" id="Phobius"/>
    </source>
</evidence>